<dbReference type="Proteomes" id="UP000027327">
    <property type="component" value="Unassembled WGS sequence"/>
</dbReference>
<name>A0A062ID22_ACIBA</name>
<organism evidence="2 3">
    <name type="scientific">Acinetobacter baumannii 21072</name>
    <dbReference type="NCBI Taxonomy" id="1310697"/>
    <lineage>
        <taxon>Bacteria</taxon>
        <taxon>Pseudomonadati</taxon>
        <taxon>Pseudomonadota</taxon>
        <taxon>Gammaproteobacteria</taxon>
        <taxon>Moraxellales</taxon>
        <taxon>Moraxellaceae</taxon>
        <taxon>Acinetobacter</taxon>
        <taxon>Acinetobacter calcoaceticus/baumannii complex</taxon>
    </lineage>
</organism>
<comment type="caution">
    <text evidence="2">The sequence shown here is derived from an EMBL/GenBank/DDBJ whole genome shotgun (WGS) entry which is preliminary data.</text>
</comment>
<feature type="non-terminal residue" evidence="2">
    <location>
        <position position="32"/>
    </location>
</feature>
<feature type="transmembrane region" description="Helical" evidence="1">
    <location>
        <begin position="7"/>
        <end position="28"/>
    </location>
</feature>
<evidence type="ECO:0000256" key="1">
    <source>
        <dbReference type="SAM" id="Phobius"/>
    </source>
</evidence>
<proteinExistence type="predicted"/>
<keyword evidence="1" id="KW-0812">Transmembrane</keyword>
<gene>
    <name evidence="2" type="ORF">J596_1757</name>
</gene>
<accession>A0A062ID22</accession>
<protein>
    <submittedName>
        <fullName evidence="2">Putative membrane protein</fullName>
    </submittedName>
</protein>
<dbReference type="EMBL" id="JMOD01000025">
    <property type="protein sequence ID" value="KCY19094.1"/>
    <property type="molecule type" value="Genomic_DNA"/>
</dbReference>
<keyword evidence="1" id="KW-1133">Transmembrane helix</keyword>
<reference evidence="2 3" key="1">
    <citation type="submission" date="2014-04" db="EMBL/GenBank/DDBJ databases">
        <title>Comparative genomics and transcriptomics to identify genetic mechanisms underlying the emergence of carbapenem resistant Acinetobacter baumannii (CRAb).</title>
        <authorList>
            <person name="Harris A.D."/>
            <person name="Johnson K.J."/>
            <person name="George J."/>
            <person name="Nadendla S."/>
            <person name="Daugherty S.C."/>
            <person name="Parankush S."/>
            <person name="Sadzewicz L."/>
            <person name="Tallon L."/>
            <person name="Sengamalay N."/>
            <person name="Hazen T.H."/>
            <person name="Rasko D.A."/>
        </authorList>
    </citation>
    <scope>NUCLEOTIDE SEQUENCE [LARGE SCALE GENOMIC DNA]</scope>
    <source>
        <strain evidence="2 3">21072</strain>
    </source>
</reference>
<evidence type="ECO:0000313" key="3">
    <source>
        <dbReference type="Proteomes" id="UP000027327"/>
    </source>
</evidence>
<evidence type="ECO:0000313" key="2">
    <source>
        <dbReference type="EMBL" id="KCY19094.1"/>
    </source>
</evidence>
<sequence>MIKVASYLVIVMYVTFLTILSYLDMGLFDSQN</sequence>
<keyword evidence="1" id="KW-0472">Membrane</keyword>
<dbReference type="AlphaFoldDB" id="A0A062ID22"/>